<evidence type="ECO:0000313" key="3">
    <source>
        <dbReference type="Proteomes" id="UP000494206"/>
    </source>
</evidence>
<dbReference type="SUPFAM" id="SSF53098">
    <property type="entry name" value="Ribonuclease H-like"/>
    <property type="match status" value="1"/>
</dbReference>
<dbReference type="PANTHER" id="PTHR22891">
    <property type="entry name" value="EUKARYOTIC TRANSLATION INITIATION FACTOR 2C"/>
    <property type="match status" value="1"/>
</dbReference>
<dbReference type="Gene3D" id="3.30.420.10">
    <property type="entry name" value="Ribonuclease H-like superfamily/Ribonuclease H"/>
    <property type="match status" value="1"/>
</dbReference>
<proteinExistence type="predicted"/>
<name>A0A8S1F273_9PELO</name>
<dbReference type="InterPro" id="IPR036397">
    <property type="entry name" value="RNaseH_sf"/>
</dbReference>
<dbReference type="Pfam" id="PF02170">
    <property type="entry name" value="PAZ"/>
    <property type="match status" value="1"/>
</dbReference>
<dbReference type="Gene3D" id="3.40.50.2300">
    <property type="match status" value="1"/>
</dbReference>
<dbReference type="Proteomes" id="UP000494206">
    <property type="component" value="Unassembled WGS sequence"/>
</dbReference>
<dbReference type="Pfam" id="PF02171">
    <property type="entry name" value="Piwi"/>
    <property type="match status" value="1"/>
</dbReference>
<reference evidence="2 3" key="1">
    <citation type="submission" date="2020-04" db="EMBL/GenBank/DDBJ databases">
        <authorList>
            <person name="Laetsch R D."/>
            <person name="Stevens L."/>
            <person name="Kumar S."/>
            <person name="Blaxter L. M."/>
        </authorList>
    </citation>
    <scope>NUCLEOTIDE SEQUENCE [LARGE SCALE GENOMIC DNA]</scope>
</reference>
<evidence type="ECO:0000259" key="1">
    <source>
        <dbReference type="PROSITE" id="PS50822"/>
    </source>
</evidence>
<evidence type="ECO:0000313" key="2">
    <source>
        <dbReference type="EMBL" id="CAB3408067.1"/>
    </source>
</evidence>
<dbReference type="InterPro" id="IPR003165">
    <property type="entry name" value="Piwi"/>
</dbReference>
<sequence length="849" mass="96161">MDNLVKQMDNLGLTQFAEKRPAGTTGLQTNCVANLKKIELVPNVPIYKYDVNIVIFYTKETGEVVSHEITKESRNSDQNFRSKDQCRAAYLYVLEHHRNVFGKENTCFYDQQASLYSTKDLGEKNVFIIPTTVITPQASAHEVKMKIERVDIEFQASTNDIQATVHVVPRNANKTLLEALNTMLSEIPNNKRNVFTVNGNNHYLFDPRDDERFFTKWEGTGLSKAVKTLEGDGPKGKSQLYMVAEMKKTLFHIPGKSLADKLYYLDNNVERYQPNSPQAQKLLKLVKNVACYLCYSTTSDPDSSAPIVTVKGFGPPANSKQHKFEFNGKEVTVEEYFRTKYNLQIAYPSMITVKGESGKRKGFFPADLLFVCEKQVVRNEQMLPLEQQAAIKSSAILPSVRREQTERIIRNVGLQTGEKIGGILTIGREFITVPARVLAPPNIKTKDSSATVREDSTWNVNRFVQPVKIDKWSVVFIEVKAPKFVDILVRQMKETGISVAAPAVSSIDQYKNNLEDVFVQAKKTGTTFIFFVTRDSLNLHSQIKSFERKYDILTQDNRTKTANAQRKTLENVINKINMKNGGMNFVLPSWENDQFRKRLIVGFETSQRNTSSGGPVIIGYSANIMDHPQKFAGGFKFVKKDSDIFGAVVKETMKEVIQKVKDRRGVANEILVYFNGISEGQYTLINERYVQSIKEACTELSASYRPHITVIAVSKTHNERFYKQNITGKNAREQNIQPGTVIDKVIVSPVVNEFYLTPHVALQGTAKSPKFSVIFDTMKRTMDDIETFTYQLCFLHEIVFSPTSLPAPLVIADSFVMPSIEEDIEKFIKKCNEQLSYNGKKLDGTRFNA</sequence>
<organism evidence="2 3">
    <name type="scientific">Caenorhabditis bovis</name>
    <dbReference type="NCBI Taxonomy" id="2654633"/>
    <lineage>
        <taxon>Eukaryota</taxon>
        <taxon>Metazoa</taxon>
        <taxon>Ecdysozoa</taxon>
        <taxon>Nematoda</taxon>
        <taxon>Chromadorea</taxon>
        <taxon>Rhabditida</taxon>
        <taxon>Rhabditina</taxon>
        <taxon>Rhabditomorpha</taxon>
        <taxon>Rhabditoidea</taxon>
        <taxon>Rhabditidae</taxon>
        <taxon>Peloderinae</taxon>
        <taxon>Caenorhabditis</taxon>
    </lineage>
</organism>
<dbReference type="InterPro" id="IPR036085">
    <property type="entry name" value="PAZ_dom_sf"/>
</dbReference>
<dbReference type="AlphaFoldDB" id="A0A8S1F273"/>
<dbReference type="InterPro" id="IPR003100">
    <property type="entry name" value="PAZ_dom"/>
</dbReference>
<dbReference type="PROSITE" id="PS50822">
    <property type="entry name" value="PIWI"/>
    <property type="match status" value="1"/>
</dbReference>
<dbReference type="GO" id="GO:0003723">
    <property type="term" value="F:RNA binding"/>
    <property type="evidence" value="ECO:0007669"/>
    <property type="project" value="InterPro"/>
</dbReference>
<keyword evidence="3" id="KW-1185">Reference proteome</keyword>
<dbReference type="EMBL" id="CADEPM010000006">
    <property type="protein sequence ID" value="CAB3408067.1"/>
    <property type="molecule type" value="Genomic_DNA"/>
</dbReference>
<dbReference type="Gene3D" id="2.170.260.10">
    <property type="entry name" value="paz domain"/>
    <property type="match status" value="1"/>
</dbReference>
<dbReference type="SMART" id="SM00950">
    <property type="entry name" value="Piwi"/>
    <property type="match status" value="1"/>
</dbReference>
<dbReference type="InterPro" id="IPR057272">
    <property type="entry name" value="Piwi_nem"/>
</dbReference>
<dbReference type="SMART" id="SM00949">
    <property type="entry name" value="PAZ"/>
    <property type="match status" value="1"/>
</dbReference>
<dbReference type="CDD" id="cd02846">
    <property type="entry name" value="PAZ_argonaute_like"/>
    <property type="match status" value="1"/>
</dbReference>
<dbReference type="OrthoDB" id="9981668at2759"/>
<dbReference type="InterPro" id="IPR012337">
    <property type="entry name" value="RNaseH-like_sf"/>
</dbReference>
<dbReference type="CDD" id="cd02826">
    <property type="entry name" value="Piwi-like"/>
    <property type="match status" value="1"/>
</dbReference>
<dbReference type="SUPFAM" id="SSF101690">
    <property type="entry name" value="PAZ domain"/>
    <property type="match status" value="1"/>
</dbReference>
<protein>
    <recommendedName>
        <fullName evidence="1">Piwi domain-containing protein</fullName>
    </recommendedName>
</protein>
<comment type="caution">
    <text evidence="2">The sequence shown here is derived from an EMBL/GenBank/DDBJ whole genome shotgun (WGS) entry which is preliminary data.</text>
</comment>
<gene>
    <name evidence="2" type="ORF">CBOVIS_LOCUS9897</name>
</gene>
<accession>A0A8S1F273</accession>
<feature type="domain" description="Piwi" evidence="1">
    <location>
        <begin position="669"/>
        <end position="813"/>
    </location>
</feature>